<dbReference type="InterPro" id="IPR009057">
    <property type="entry name" value="Homeodomain-like_sf"/>
</dbReference>
<dbReference type="AlphaFoldDB" id="A0A423UI80"/>
<sequence>MNEVQRMMGGAAMARQGIDRAAIAEAAYALAEERGLAGLGIRSVAEACGVSVGTIYNYFPTKDDLLVEVIGTFWQRAFHEDLCLIVEGERFDAFVSRVYAAMSSALAAFRSDWLPQISALSIQGRDEGKMRESATFDHIRAGMRGVLEADAQADPGRAGIEPAELVAFVLESMIAGLCAGEPDCRVLSALLRAGLYGPDAPGAEDAADGAGRLEPPARSTEGAAAAAAGER</sequence>
<dbReference type="EMBL" id="QIBW01000014">
    <property type="protein sequence ID" value="ROT88743.1"/>
    <property type="molecule type" value="Genomic_DNA"/>
</dbReference>
<protein>
    <submittedName>
        <fullName evidence="7">TetR/AcrR family transcriptional regulator</fullName>
    </submittedName>
</protein>
<dbReference type="GO" id="GO:0000976">
    <property type="term" value="F:transcription cis-regulatory region binding"/>
    <property type="evidence" value="ECO:0007669"/>
    <property type="project" value="TreeGrafter"/>
</dbReference>
<feature type="compositionally biased region" description="Low complexity" evidence="5">
    <location>
        <begin position="201"/>
        <end position="210"/>
    </location>
</feature>
<dbReference type="SUPFAM" id="SSF46689">
    <property type="entry name" value="Homeodomain-like"/>
    <property type="match status" value="1"/>
</dbReference>
<keyword evidence="3" id="KW-0804">Transcription</keyword>
<dbReference type="InterPro" id="IPR050109">
    <property type="entry name" value="HTH-type_TetR-like_transc_reg"/>
</dbReference>
<evidence type="ECO:0000256" key="4">
    <source>
        <dbReference type="PROSITE-ProRule" id="PRU00335"/>
    </source>
</evidence>
<evidence type="ECO:0000256" key="1">
    <source>
        <dbReference type="ARBA" id="ARBA00023015"/>
    </source>
</evidence>
<evidence type="ECO:0000256" key="2">
    <source>
        <dbReference type="ARBA" id="ARBA00023125"/>
    </source>
</evidence>
<organism evidence="7 8">
    <name type="scientific">Gordonibacter urolithinfaciens</name>
    <dbReference type="NCBI Taxonomy" id="1335613"/>
    <lineage>
        <taxon>Bacteria</taxon>
        <taxon>Bacillati</taxon>
        <taxon>Actinomycetota</taxon>
        <taxon>Coriobacteriia</taxon>
        <taxon>Eggerthellales</taxon>
        <taxon>Eggerthellaceae</taxon>
        <taxon>Gordonibacter</taxon>
    </lineage>
</organism>
<proteinExistence type="predicted"/>
<keyword evidence="2 4" id="KW-0238">DNA-binding</keyword>
<dbReference type="InterPro" id="IPR001647">
    <property type="entry name" value="HTH_TetR"/>
</dbReference>
<evidence type="ECO:0000259" key="6">
    <source>
        <dbReference type="PROSITE" id="PS50977"/>
    </source>
</evidence>
<dbReference type="Pfam" id="PF00440">
    <property type="entry name" value="TetR_N"/>
    <property type="match status" value="1"/>
</dbReference>
<dbReference type="PANTHER" id="PTHR30055:SF234">
    <property type="entry name" value="HTH-TYPE TRANSCRIPTIONAL REGULATOR BETI"/>
    <property type="match status" value="1"/>
</dbReference>
<feature type="DNA-binding region" description="H-T-H motif" evidence="4">
    <location>
        <begin position="40"/>
        <end position="59"/>
    </location>
</feature>
<dbReference type="Proteomes" id="UP000285258">
    <property type="component" value="Unassembled WGS sequence"/>
</dbReference>
<evidence type="ECO:0000256" key="3">
    <source>
        <dbReference type="ARBA" id="ARBA00023163"/>
    </source>
</evidence>
<evidence type="ECO:0000313" key="7">
    <source>
        <dbReference type="EMBL" id="ROT88743.1"/>
    </source>
</evidence>
<dbReference type="Gene3D" id="1.10.357.10">
    <property type="entry name" value="Tetracycline Repressor, domain 2"/>
    <property type="match status" value="1"/>
</dbReference>
<comment type="caution">
    <text evidence="7">The sequence shown here is derived from an EMBL/GenBank/DDBJ whole genome shotgun (WGS) entry which is preliminary data.</text>
</comment>
<reference evidence="8" key="1">
    <citation type="submission" date="2018-05" db="EMBL/GenBank/DDBJ databases">
        <title>Genome Sequencing of selected type strains of the family Eggerthellaceae.</title>
        <authorList>
            <person name="Danylec N."/>
            <person name="Stoll D.A."/>
            <person name="Doetsch A."/>
            <person name="Huch M."/>
        </authorList>
    </citation>
    <scope>NUCLEOTIDE SEQUENCE [LARGE SCALE GENOMIC DNA]</scope>
    <source>
        <strain evidence="8">DSM 27213</strain>
    </source>
</reference>
<evidence type="ECO:0000256" key="5">
    <source>
        <dbReference type="SAM" id="MobiDB-lite"/>
    </source>
</evidence>
<dbReference type="PANTHER" id="PTHR30055">
    <property type="entry name" value="HTH-TYPE TRANSCRIPTIONAL REGULATOR RUTR"/>
    <property type="match status" value="1"/>
</dbReference>
<dbReference type="RefSeq" id="WP_096228454.1">
    <property type="nucleotide sequence ID" value="NZ_CP168029.1"/>
</dbReference>
<feature type="domain" description="HTH tetR-type" evidence="6">
    <location>
        <begin position="17"/>
        <end position="77"/>
    </location>
</feature>
<name>A0A423UI80_9ACTN</name>
<accession>A0A423UI80</accession>
<dbReference type="PRINTS" id="PR00455">
    <property type="entry name" value="HTHTETR"/>
</dbReference>
<gene>
    <name evidence="7" type="ORF">DMP12_10955</name>
</gene>
<dbReference type="PROSITE" id="PS50977">
    <property type="entry name" value="HTH_TETR_2"/>
    <property type="match status" value="1"/>
</dbReference>
<feature type="region of interest" description="Disordered" evidence="5">
    <location>
        <begin position="201"/>
        <end position="231"/>
    </location>
</feature>
<keyword evidence="1" id="KW-0805">Transcription regulation</keyword>
<evidence type="ECO:0000313" key="8">
    <source>
        <dbReference type="Proteomes" id="UP000285258"/>
    </source>
</evidence>
<dbReference type="GO" id="GO:0003700">
    <property type="term" value="F:DNA-binding transcription factor activity"/>
    <property type="evidence" value="ECO:0007669"/>
    <property type="project" value="TreeGrafter"/>
</dbReference>